<reference evidence="1 2" key="1">
    <citation type="submission" date="2018-06" db="EMBL/GenBank/DDBJ databases">
        <authorList>
            <consortium name="Pathogen Informatics"/>
            <person name="Doyle S."/>
        </authorList>
    </citation>
    <scope>NUCLEOTIDE SEQUENCE [LARGE SCALE GENOMIC DNA]</scope>
    <source>
        <strain evidence="1 2">NCTC12020</strain>
    </source>
</reference>
<sequence>MTRAYKDPTADEAVGKICKEESRLELVISIIKLVCKLGGFKIIQRISLEDKKSGRRYD</sequence>
<dbReference type="EMBL" id="UHIO01000001">
    <property type="protein sequence ID" value="SUP42283.1"/>
    <property type="molecule type" value="Genomic_DNA"/>
</dbReference>
<gene>
    <name evidence="1" type="ORF">NCTC12020_00844</name>
</gene>
<accession>A0A380NLH2</accession>
<evidence type="ECO:0000313" key="1">
    <source>
        <dbReference type="EMBL" id="SUP42283.1"/>
    </source>
</evidence>
<protein>
    <submittedName>
        <fullName evidence="1">Uncharacterized protein</fullName>
    </submittedName>
</protein>
<proteinExistence type="predicted"/>
<evidence type="ECO:0000313" key="2">
    <source>
        <dbReference type="Proteomes" id="UP000255367"/>
    </source>
</evidence>
<organism evidence="1 2">
    <name type="scientific">Veillonella criceti</name>
    <dbReference type="NCBI Taxonomy" id="103891"/>
    <lineage>
        <taxon>Bacteria</taxon>
        <taxon>Bacillati</taxon>
        <taxon>Bacillota</taxon>
        <taxon>Negativicutes</taxon>
        <taxon>Veillonellales</taxon>
        <taxon>Veillonellaceae</taxon>
        <taxon>Veillonella</taxon>
    </lineage>
</organism>
<dbReference type="Proteomes" id="UP000255367">
    <property type="component" value="Unassembled WGS sequence"/>
</dbReference>
<dbReference type="AlphaFoldDB" id="A0A380NLH2"/>
<dbReference type="RefSeq" id="WP_172460552.1">
    <property type="nucleotide sequence ID" value="NZ_UHIO01000001.1"/>
</dbReference>
<keyword evidence="2" id="KW-1185">Reference proteome</keyword>
<name>A0A380NLH2_9FIRM</name>